<feature type="transmembrane region" description="Helical" evidence="8">
    <location>
        <begin position="216"/>
        <end position="238"/>
    </location>
</feature>
<feature type="transmembrane region" description="Helical" evidence="8">
    <location>
        <begin position="126"/>
        <end position="146"/>
    </location>
</feature>
<feature type="transmembrane region" description="Helical" evidence="8">
    <location>
        <begin position="357"/>
        <end position="376"/>
    </location>
</feature>
<evidence type="ECO:0000256" key="1">
    <source>
        <dbReference type="ARBA" id="ARBA00004651"/>
    </source>
</evidence>
<evidence type="ECO:0000256" key="4">
    <source>
        <dbReference type="ARBA" id="ARBA00022679"/>
    </source>
</evidence>
<dbReference type="PANTHER" id="PTHR33908">
    <property type="entry name" value="MANNOSYLTRANSFERASE YKCB-RELATED"/>
    <property type="match status" value="1"/>
</dbReference>
<dbReference type="PANTHER" id="PTHR33908:SF11">
    <property type="entry name" value="MEMBRANE PROTEIN"/>
    <property type="match status" value="1"/>
</dbReference>
<feature type="transmembrane region" description="Helical" evidence="8">
    <location>
        <begin position="182"/>
        <end position="209"/>
    </location>
</feature>
<accession>A0A2H0BVH0</accession>
<evidence type="ECO:0000313" key="11">
    <source>
        <dbReference type="Proteomes" id="UP000231246"/>
    </source>
</evidence>
<evidence type="ECO:0000256" key="2">
    <source>
        <dbReference type="ARBA" id="ARBA00022475"/>
    </source>
</evidence>
<comment type="caution">
    <text evidence="10">The sequence shown here is derived from an EMBL/GenBank/DDBJ whole genome shotgun (WGS) entry which is preliminary data.</text>
</comment>
<evidence type="ECO:0000256" key="5">
    <source>
        <dbReference type="ARBA" id="ARBA00022692"/>
    </source>
</evidence>
<dbReference type="InterPro" id="IPR050297">
    <property type="entry name" value="LipidA_mod_glycosyltrf_83"/>
</dbReference>
<reference evidence="10 11" key="1">
    <citation type="submission" date="2017-09" db="EMBL/GenBank/DDBJ databases">
        <title>Depth-based differentiation of microbial function through sediment-hosted aquifers and enrichment of novel symbionts in the deep terrestrial subsurface.</title>
        <authorList>
            <person name="Probst A.J."/>
            <person name="Ladd B."/>
            <person name="Jarett J.K."/>
            <person name="Geller-Mcgrath D.E."/>
            <person name="Sieber C.M."/>
            <person name="Emerson J.B."/>
            <person name="Anantharaman K."/>
            <person name="Thomas B.C."/>
            <person name="Malmstrom R."/>
            <person name="Stieglmeier M."/>
            <person name="Klingl A."/>
            <person name="Woyke T."/>
            <person name="Ryan C.M."/>
            <person name="Banfield J.F."/>
        </authorList>
    </citation>
    <scope>NUCLEOTIDE SEQUENCE [LARGE SCALE GENOMIC DNA]</scope>
    <source>
        <strain evidence="10">CG22_combo_CG10-13_8_21_14_all_38_20</strain>
    </source>
</reference>
<feature type="transmembrane region" description="Helical" evidence="8">
    <location>
        <begin position="66"/>
        <end position="87"/>
    </location>
</feature>
<evidence type="ECO:0000256" key="7">
    <source>
        <dbReference type="ARBA" id="ARBA00023136"/>
    </source>
</evidence>
<gene>
    <name evidence="10" type="ORF">COW99_03660</name>
</gene>
<evidence type="ECO:0000256" key="8">
    <source>
        <dbReference type="SAM" id="Phobius"/>
    </source>
</evidence>
<comment type="subcellular location">
    <subcellularLocation>
        <location evidence="1">Cell membrane</location>
        <topology evidence="1">Multi-pass membrane protein</topology>
    </subcellularLocation>
</comment>
<dbReference type="Pfam" id="PF13231">
    <property type="entry name" value="PMT_2"/>
    <property type="match status" value="1"/>
</dbReference>
<feature type="transmembrane region" description="Helical" evidence="8">
    <location>
        <begin position="308"/>
        <end position="327"/>
    </location>
</feature>
<keyword evidence="7 8" id="KW-0472">Membrane</keyword>
<organism evidence="10 11">
    <name type="scientific">Candidatus Roizmanbacteria bacterium CG22_combo_CG10-13_8_21_14_all_38_20</name>
    <dbReference type="NCBI Taxonomy" id="1974862"/>
    <lineage>
        <taxon>Bacteria</taxon>
        <taxon>Candidatus Roizmaniibacteriota</taxon>
    </lineage>
</organism>
<dbReference type="GO" id="GO:0005886">
    <property type="term" value="C:plasma membrane"/>
    <property type="evidence" value="ECO:0007669"/>
    <property type="project" value="UniProtKB-SubCell"/>
</dbReference>
<proteinExistence type="predicted"/>
<dbReference type="AlphaFoldDB" id="A0A2H0BVH0"/>
<keyword evidence="2" id="KW-1003">Cell membrane</keyword>
<feature type="transmembrane region" description="Helical" evidence="8">
    <location>
        <begin position="280"/>
        <end position="301"/>
    </location>
</feature>
<feature type="transmembrane region" description="Helical" evidence="8">
    <location>
        <begin position="99"/>
        <end position="120"/>
    </location>
</feature>
<feature type="transmembrane region" description="Helical" evidence="8">
    <location>
        <begin position="333"/>
        <end position="350"/>
    </location>
</feature>
<evidence type="ECO:0000256" key="6">
    <source>
        <dbReference type="ARBA" id="ARBA00022989"/>
    </source>
</evidence>
<protein>
    <recommendedName>
        <fullName evidence="9">Glycosyltransferase RgtA/B/C/D-like domain-containing protein</fullName>
    </recommendedName>
</protein>
<dbReference type="GO" id="GO:0009103">
    <property type="term" value="P:lipopolysaccharide biosynthetic process"/>
    <property type="evidence" value="ECO:0007669"/>
    <property type="project" value="UniProtKB-ARBA"/>
</dbReference>
<dbReference type="Proteomes" id="UP000231246">
    <property type="component" value="Unassembled WGS sequence"/>
</dbReference>
<dbReference type="InterPro" id="IPR038731">
    <property type="entry name" value="RgtA/B/C-like"/>
</dbReference>
<feature type="transmembrane region" description="Helical" evidence="8">
    <location>
        <begin position="153"/>
        <end position="170"/>
    </location>
</feature>
<feature type="domain" description="Glycosyltransferase RgtA/B/C/D-like" evidence="9">
    <location>
        <begin position="98"/>
        <end position="230"/>
    </location>
</feature>
<feature type="transmembrane region" description="Helical" evidence="8">
    <location>
        <begin position="12"/>
        <end position="32"/>
    </location>
</feature>
<dbReference type="EMBL" id="PCTA01000024">
    <property type="protein sequence ID" value="PIP61539.1"/>
    <property type="molecule type" value="Genomic_DNA"/>
</dbReference>
<evidence type="ECO:0000256" key="3">
    <source>
        <dbReference type="ARBA" id="ARBA00022676"/>
    </source>
</evidence>
<keyword evidence="6 8" id="KW-1133">Transmembrane helix</keyword>
<evidence type="ECO:0000259" key="9">
    <source>
        <dbReference type="Pfam" id="PF13231"/>
    </source>
</evidence>
<name>A0A2H0BVH0_9BACT</name>
<keyword evidence="5 8" id="KW-0812">Transmembrane</keyword>
<keyword evidence="4" id="KW-0808">Transferase</keyword>
<evidence type="ECO:0000313" key="10">
    <source>
        <dbReference type="EMBL" id="PIP61539.1"/>
    </source>
</evidence>
<keyword evidence="3" id="KW-0328">Glycosyltransferase</keyword>
<sequence>MSSKQTLTSRTRFSILILLILIVALGGLLRFYGLTWGDGLFFHPDENNMARAISQLNLNSGFHPDFFAYGQLPLYLVYFSYQLVHGLDLRLVPFKEAIYNLRFWSALFSTLTIPLVYLISRKLLSTSYSLLTAVLVAFMPGLIQAAHFGTTESLLTFFFMLIIYLTLHLGPGPKYRSILMGIVFGLAVGTKVSALYFIAPVIVASLYVARDWKRFIYFWLIFTVFAVLVALLASPYNLVDYESYLSSMRYESAVALGEVKVFYTRQFENSVPLVFQAIRVFPFAVGFITSIFGLFGLLLSLREYRKQFFVILIFSFLFIIAVNSLIFAKWTRFMTPAYPLFAVFTAYALYKLQNKLAVILVLLFTVAQGVLLFQIYTMPDTRIAASTWINENIPDGSYILSETANVVDIPVRNENELTVISFDFYHLDQEEELSDQLINHLEKADYIFVPSRRLFANLPQNAGNYPLLEKYYDALFSGRLGFELIHTQPPYFEPRRSDLLGSFEEIWAEETFTVFDHPTIRVYKKVDVLE</sequence>
<dbReference type="GO" id="GO:0016763">
    <property type="term" value="F:pentosyltransferase activity"/>
    <property type="evidence" value="ECO:0007669"/>
    <property type="project" value="TreeGrafter"/>
</dbReference>